<dbReference type="EMBL" id="FWFG01000035">
    <property type="protein sequence ID" value="SLM89655.1"/>
    <property type="molecule type" value="Genomic_DNA"/>
</dbReference>
<evidence type="ECO:0000313" key="3">
    <source>
        <dbReference type="Proteomes" id="UP000195981"/>
    </source>
</evidence>
<dbReference type="AlphaFoldDB" id="A0A1X6WW11"/>
<organism evidence="2 3">
    <name type="scientific">Brachybacterium nesterenkovii</name>
    <dbReference type="NCBI Taxonomy" id="47847"/>
    <lineage>
        <taxon>Bacteria</taxon>
        <taxon>Bacillati</taxon>
        <taxon>Actinomycetota</taxon>
        <taxon>Actinomycetes</taxon>
        <taxon>Micrococcales</taxon>
        <taxon>Dermabacteraceae</taxon>
        <taxon>Brachybacterium</taxon>
    </lineage>
</organism>
<feature type="domain" description="Restriction endonuclease type II-like" evidence="1">
    <location>
        <begin position="191"/>
        <end position="276"/>
    </location>
</feature>
<dbReference type="InterPro" id="IPR011335">
    <property type="entry name" value="Restrct_endonuc-II-like"/>
</dbReference>
<evidence type="ECO:0000259" key="1">
    <source>
        <dbReference type="Pfam" id="PF18741"/>
    </source>
</evidence>
<dbReference type="Proteomes" id="UP000195981">
    <property type="component" value="Unassembled WGS sequence"/>
</dbReference>
<proteinExistence type="predicted"/>
<dbReference type="Gene3D" id="3.40.960.10">
    <property type="entry name" value="VSR Endonuclease"/>
    <property type="match status" value="1"/>
</dbReference>
<gene>
    <name evidence="2" type="ORF">FM110_03960</name>
</gene>
<keyword evidence="3" id="KW-1185">Reference proteome</keyword>
<accession>A0A1X6WW11</accession>
<reference evidence="2 3" key="1">
    <citation type="submission" date="2017-02" db="EMBL/GenBank/DDBJ databases">
        <authorList>
            <person name="Peterson S.W."/>
        </authorList>
    </citation>
    <scope>NUCLEOTIDE SEQUENCE [LARGE SCALE GENOMIC DNA]</scope>
    <source>
        <strain evidence="2 3">CIP104813</strain>
    </source>
</reference>
<sequence length="291" mass="32189">MSKPAAPVPMRSPELHIRSRRQLTASGIGKRQLGLLLRDGRMRRIAHGWYATAGAPEEALSALRRGHRLTCISALRLHGIWAPVSPHSHEAALRTGRRADRGRAVGQGILLHDPPPTAWPVDAPILPLMDALTHALRCLDATGAAIVLESALHLRLITAAEVHEVAAGLSARHRAAIFPLSATAESGTETIVRRFLERRGIAVRPQVLIPGVGHVDMVVGERLVIECDSVAFHAGTEQFHRDRQRDLRLRELGYIPVRLTWEQVVLDWDRTSQVLLAMVRRGDHRAPRTRT</sequence>
<dbReference type="SUPFAM" id="SSF52980">
    <property type="entry name" value="Restriction endonuclease-like"/>
    <property type="match status" value="1"/>
</dbReference>
<dbReference type="InterPro" id="IPR049468">
    <property type="entry name" value="Restrct_endonuc-II-like_dom"/>
</dbReference>
<name>A0A1X6WW11_9MICO</name>
<evidence type="ECO:0000313" key="2">
    <source>
        <dbReference type="EMBL" id="SLM89655.1"/>
    </source>
</evidence>
<dbReference type="OrthoDB" id="2594539at2"/>
<dbReference type="Pfam" id="PF18741">
    <property type="entry name" value="MTES_1575"/>
    <property type="match status" value="1"/>
</dbReference>
<protein>
    <recommendedName>
        <fullName evidence="1">Restriction endonuclease type II-like domain-containing protein</fullName>
    </recommendedName>
</protein>
<dbReference type="RefSeq" id="WP_087102858.1">
    <property type="nucleotide sequence ID" value="NZ_FWFG01000035.1"/>
</dbReference>